<sequence length="85" mass="9055">MSSSSSSSGQPFAVQLNEVVARFTSKLLFLRETRRFHLAGFGIVAVDMETMGDADGAEKRQHWGDGSAAAAAAAAAEPHIGFEYH</sequence>
<dbReference type="EMBL" id="CADEPM010000012">
    <property type="protein sequence ID" value="CAB3411088.1"/>
    <property type="molecule type" value="Genomic_DNA"/>
</dbReference>
<dbReference type="OrthoDB" id="10555391at2759"/>
<keyword evidence="2" id="KW-1185">Reference proteome</keyword>
<dbReference type="AlphaFoldDB" id="A0A8S1FB71"/>
<gene>
    <name evidence="1" type="ORF">CBOVIS_LOCUS12515</name>
</gene>
<name>A0A8S1FB71_9PELO</name>
<accession>A0A8S1FB71</accession>
<dbReference type="Proteomes" id="UP000494206">
    <property type="component" value="Unassembled WGS sequence"/>
</dbReference>
<organism evidence="1 2">
    <name type="scientific">Caenorhabditis bovis</name>
    <dbReference type="NCBI Taxonomy" id="2654633"/>
    <lineage>
        <taxon>Eukaryota</taxon>
        <taxon>Metazoa</taxon>
        <taxon>Ecdysozoa</taxon>
        <taxon>Nematoda</taxon>
        <taxon>Chromadorea</taxon>
        <taxon>Rhabditida</taxon>
        <taxon>Rhabditina</taxon>
        <taxon>Rhabditomorpha</taxon>
        <taxon>Rhabditoidea</taxon>
        <taxon>Rhabditidae</taxon>
        <taxon>Peloderinae</taxon>
        <taxon>Caenorhabditis</taxon>
    </lineage>
</organism>
<protein>
    <submittedName>
        <fullName evidence="1">Uncharacterized protein</fullName>
    </submittedName>
</protein>
<reference evidence="1 2" key="1">
    <citation type="submission" date="2020-04" db="EMBL/GenBank/DDBJ databases">
        <authorList>
            <person name="Laetsch R D."/>
            <person name="Stevens L."/>
            <person name="Kumar S."/>
            <person name="Blaxter L. M."/>
        </authorList>
    </citation>
    <scope>NUCLEOTIDE SEQUENCE [LARGE SCALE GENOMIC DNA]</scope>
</reference>
<proteinExistence type="predicted"/>
<evidence type="ECO:0000313" key="2">
    <source>
        <dbReference type="Proteomes" id="UP000494206"/>
    </source>
</evidence>
<comment type="caution">
    <text evidence="1">The sequence shown here is derived from an EMBL/GenBank/DDBJ whole genome shotgun (WGS) entry which is preliminary data.</text>
</comment>
<evidence type="ECO:0000313" key="1">
    <source>
        <dbReference type="EMBL" id="CAB3411088.1"/>
    </source>
</evidence>